<organism evidence="9 10">
    <name type="scientific">Nitrincola lacisaponensis</name>
    <dbReference type="NCBI Taxonomy" id="267850"/>
    <lineage>
        <taxon>Bacteria</taxon>
        <taxon>Pseudomonadati</taxon>
        <taxon>Pseudomonadota</taxon>
        <taxon>Gammaproteobacteria</taxon>
        <taxon>Oceanospirillales</taxon>
        <taxon>Oceanospirillaceae</taxon>
        <taxon>Nitrincola</taxon>
    </lineage>
</organism>
<dbReference type="GO" id="GO:0071949">
    <property type="term" value="F:FAD binding"/>
    <property type="evidence" value="ECO:0007669"/>
    <property type="project" value="TreeGrafter"/>
</dbReference>
<feature type="binding site" evidence="6">
    <location>
        <begin position="371"/>
        <end position="373"/>
    </location>
    <ligand>
        <name>FAD</name>
        <dbReference type="ChEBI" id="CHEBI:57692"/>
    </ligand>
</feature>
<dbReference type="Gene3D" id="1.10.579.10">
    <property type="entry name" value="DNA Cyclobutane Dipyrimidine Photolyase, subunit A, domain 3"/>
    <property type="match status" value="1"/>
</dbReference>
<dbReference type="InterPro" id="IPR006050">
    <property type="entry name" value="DNA_photolyase_N"/>
</dbReference>
<dbReference type="AlphaFoldDB" id="A0A063Y2C9"/>
<comment type="cofactor">
    <cofactor evidence="6 7">
        <name>FAD</name>
        <dbReference type="ChEBI" id="CHEBI:57692"/>
    </cofactor>
    <text evidence="6 7">Binds 1 FAD per subunit.</text>
</comment>
<dbReference type="PANTHER" id="PTHR11455:SF22">
    <property type="entry name" value="CRYPTOCHROME DASH"/>
    <property type="match status" value="1"/>
</dbReference>
<dbReference type="InterPro" id="IPR014133">
    <property type="entry name" value="Cry_DASH"/>
</dbReference>
<dbReference type="OrthoDB" id="9772484at2"/>
<dbReference type="InterPro" id="IPR036155">
    <property type="entry name" value="Crypto/Photolyase_N_sf"/>
</dbReference>
<comment type="caution">
    <text evidence="9">The sequence shown here is derived from an EMBL/GenBank/DDBJ whole genome shotgun (WGS) entry which is preliminary data.</text>
</comment>
<keyword evidence="3 6" id="KW-0285">Flavoprotein</keyword>
<evidence type="ECO:0000313" key="10">
    <source>
        <dbReference type="Proteomes" id="UP000027318"/>
    </source>
</evidence>
<evidence type="ECO:0000256" key="3">
    <source>
        <dbReference type="ARBA" id="ARBA00022630"/>
    </source>
</evidence>
<name>A0A063Y2C9_9GAMM</name>
<dbReference type="Proteomes" id="UP000027318">
    <property type="component" value="Unassembled WGS sequence"/>
</dbReference>
<keyword evidence="4 6" id="KW-0274">FAD</keyword>
<evidence type="ECO:0000256" key="1">
    <source>
        <dbReference type="ARBA" id="ARBA00005862"/>
    </source>
</evidence>
<dbReference type="GO" id="GO:0003677">
    <property type="term" value="F:DNA binding"/>
    <property type="evidence" value="ECO:0007669"/>
    <property type="project" value="TreeGrafter"/>
</dbReference>
<dbReference type="EMBL" id="JMSZ01000021">
    <property type="protein sequence ID" value="KDE39834.1"/>
    <property type="molecule type" value="Genomic_DNA"/>
</dbReference>
<evidence type="ECO:0000256" key="6">
    <source>
        <dbReference type="PIRSR" id="PIRSR602081-1"/>
    </source>
</evidence>
<dbReference type="PROSITE" id="PS51645">
    <property type="entry name" value="PHR_CRY_ALPHA_BETA"/>
    <property type="match status" value="1"/>
</dbReference>
<evidence type="ECO:0000256" key="4">
    <source>
        <dbReference type="ARBA" id="ARBA00022827"/>
    </source>
</evidence>
<dbReference type="Pfam" id="PF03441">
    <property type="entry name" value="FAD_binding_7"/>
    <property type="match status" value="1"/>
</dbReference>
<proteinExistence type="inferred from homology"/>
<evidence type="ECO:0000256" key="2">
    <source>
        <dbReference type="ARBA" id="ARBA00017881"/>
    </source>
</evidence>
<dbReference type="Gene3D" id="3.40.50.620">
    <property type="entry name" value="HUPs"/>
    <property type="match status" value="1"/>
</dbReference>
<dbReference type="SUPFAM" id="SSF48173">
    <property type="entry name" value="Cryptochrome/photolyase FAD-binding domain"/>
    <property type="match status" value="1"/>
</dbReference>
<dbReference type="RefSeq" id="WP_036545812.1">
    <property type="nucleotide sequence ID" value="NZ_JMSZ01000021.1"/>
</dbReference>
<feature type="binding site" evidence="6">
    <location>
        <position position="221"/>
    </location>
    <ligand>
        <name>FAD</name>
        <dbReference type="ChEBI" id="CHEBI:57692"/>
    </ligand>
</feature>
<dbReference type="GO" id="GO:0000719">
    <property type="term" value="P:photoreactive repair"/>
    <property type="evidence" value="ECO:0007669"/>
    <property type="project" value="TreeGrafter"/>
</dbReference>
<dbReference type="InterPro" id="IPR002081">
    <property type="entry name" value="Cryptochrome/DNA_photolyase_1"/>
</dbReference>
<dbReference type="SUPFAM" id="SSF52425">
    <property type="entry name" value="Cryptochrome/photolyase, N-terminal domain"/>
    <property type="match status" value="1"/>
</dbReference>
<gene>
    <name evidence="9" type="ORF">ADINL_1471</name>
</gene>
<dbReference type="Pfam" id="PF00875">
    <property type="entry name" value="DNA_photolyase"/>
    <property type="match status" value="1"/>
</dbReference>
<evidence type="ECO:0000256" key="5">
    <source>
        <dbReference type="ARBA" id="ARBA00022991"/>
    </source>
</evidence>
<comment type="function">
    <text evidence="7">May have a photoreceptor function.</text>
</comment>
<accession>A0A063Y2C9</accession>
<evidence type="ECO:0000256" key="7">
    <source>
        <dbReference type="RuleBase" id="RU367151"/>
    </source>
</evidence>
<dbReference type="InterPro" id="IPR014729">
    <property type="entry name" value="Rossmann-like_a/b/a_fold"/>
</dbReference>
<dbReference type="InterPro" id="IPR036134">
    <property type="entry name" value="Crypto/Photolyase_FAD-like_sf"/>
</dbReference>
<evidence type="ECO:0000313" key="9">
    <source>
        <dbReference type="EMBL" id="KDE39834.1"/>
    </source>
</evidence>
<keyword evidence="10" id="KW-1185">Reference proteome</keyword>
<feature type="domain" description="Photolyase/cryptochrome alpha/beta" evidence="8">
    <location>
        <begin position="3"/>
        <end position="137"/>
    </location>
</feature>
<comment type="similarity">
    <text evidence="1 7">Belongs to the DNA photolyase class-1 family.</text>
</comment>
<evidence type="ECO:0000259" key="8">
    <source>
        <dbReference type="PROSITE" id="PS51645"/>
    </source>
</evidence>
<dbReference type="InterPro" id="IPR005101">
    <property type="entry name" value="Cryptochr/Photolyase_FAD-bd"/>
</dbReference>
<protein>
    <recommendedName>
        <fullName evidence="2 7">Cryptochrome DASH</fullName>
    </recommendedName>
</protein>
<dbReference type="GO" id="GO:0003913">
    <property type="term" value="F:DNA photolyase activity"/>
    <property type="evidence" value="ECO:0007669"/>
    <property type="project" value="InterPro"/>
</dbReference>
<dbReference type="PATRIC" id="fig|267850.7.peg.1450"/>
<dbReference type="STRING" id="267850.ADINL_1471"/>
<dbReference type="PRINTS" id="PR00147">
    <property type="entry name" value="DNAPHOTLYASE"/>
</dbReference>
<keyword evidence="5 7" id="KW-0157">Chromophore</keyword>
<reference evidence="9 10" key="1">
    <citation type="journal article" date="2005" name="Int. J. Syst. Evol. Microbiol.">
        <title>Nitrincola lacisaponensis gen. nov., sp. nov., a novel alkaliphilic bacterium isolated from an alkaline, saline lake.</title>
        <authorList>
            <person name="Dimitriu P.A."/>
            <person name="Shukla S.K."/>
            <person name="Conradt J."/>
            <person name="Marquez M.C."/>
            <person name="Ventosa A."/>
            <person name="Maglia A."/>
            <person name="Peyton B.M."/>
            <person name="Pinkart H.C."/>
            <person name="Mormile M.R."/>
        </authorList>
    </citation>
    <scope>NUCLEOTIDE SEQUENCE [LARGE SCALE GENOMIC DNA]</scope>
    <source>
        <strain evidence="9 10">4CA</strain>
    </source>
</reference>
<feature type="binding site" evidence="6">
    <location>
        <begin position="234"/>
        <end position="238"/>
    </location>
    <ligand>
        <name>FAD</name>
        <dbReference type="ChEBI" id="CHEBI:57692"/>
    </ligand>
</feature>
<dbReference type="Gene3D" id="1.25.40.80">
    <property type="match status" value="1"/>
</dbReference>
<sequence length="438" mass="50830">MKRTHLYWFTQDLRLDDHAALLRAAQCDRLLLVYCLDTDPAQPNRYGLQGLGPHRWRFLHQGLQDLQQQLKPLGQTLLVLQGSPVKQLSRLITEHQVHAVFSSEPAGTDEQRIWQTLQQKHDSVSFIQLNTYRLFEQEQLPFSLSALPETFSNFRKRVETLDLLPPLNPVTQLPPPVFQQPDDLLIPAPLPCNHENPFRGGATPGLQHLSDYFASQAPQTYKITRNALDTWEHSTKFSPWLAQGSLSVRRILSGLRQHEHSMGANESTYWIYFELLWREYFQWYALKHKQRLFNFSGLRSSRPLTSFYPQRFRSWCEGNTPYAAVNACMKQLKATGYLSNRGRQWVASCLVNELQLDWRYGAAYFEQQLLDYDVASNWGNWQYLAGVGADPRGLRHFNLHKQAQEYDPDGSFIQRWGGQAQTPYMDSVDAADWPILRH</sequence>
<dbReference type="NCBIfam" id="TIGR02765">
    <property type="entry name" value="crypto_DASH"/>
    <property type="match status" value="1"/>
</dbReference>
<dbReference type="PANTHER" id="PTHR11455">
    <property type="entry name" value="CRYPTOCHROME"/>
    <property type="match status" value="1"/>
</dbReference>
<comment type="cofactor">
    <cofactor evidence="7">
        <name>(6R)-5,10-methylene-5,6,7,8-tetrahydrofolate</name>
        <dbReference type="ChEBI" id="CHEBI:15636"/>
    </cofactor>
    <text evidence="7">Binds 1 5,10-methenyltetrahydrofolate (MTHF) per subunit.</text>
</comment>